<feature type="domain" description="Helicase C-terminal" evidence="9">
    <location>
        <begin position="223"/>
        <end position="385"/>
    </location>
</feature>
<dbReference type="CDD" id="cd18787">
    <property type="entry name" value="SF2_C_DEAD"/>
    <property type="match status" value="1"/>
</dbReference>
<keyword evidence="2 7" id="KW-0378">Hydrolase</keyword>
<evidence type="ECO:0000256" key="6">
    <source>
        <dbReference type="PROSITE-ProRule" id="PRU00552"/>
    </source>
</evidence>
<gene>
    <name evidence="11" type="ORF">C4K68_12360</name>
</gene>
<dbReference type="PROSITE" id="PS51192">
    <property type="entry name" value="HELICASE_ATP_BIND_1"/>
    <property type="match status" value="1"/>
</dbReference>
<evidence type="ECO:0000259" key="10">
    <source>
        <dbReference type="PROSITE" id="PS51195"/>
    </source>
</evidence>
<dbReference type="Proteomes" id="UP000238196">
    <property type="component" value="Unassembled WGS sequence"/>
</dbReference>
<keyword evidence="1 7" id="KW-0547">Nucleotide-binding</keyword>
<evidence type="ECO:0000256" key="2">
    <source>
        <dbReference type="ARBA" id="ARBA00022801"/>
    </source>
</evidence>
<proteinExistence type="inferred from homology"/>
<feature type="domain" description="DEAD-box RNA helicase Q" evidence="10">
    <location>
        <begin position="11"/>
        <end position="39"/>
    </location>
</feature>
<dbReference type="InterPro" id="IPR044742">
    <property type="entry name" value="DEAD/DEAH_RhlB"/>
</dbReference>
<comment type="caution">
    <text evidence="11">The sequence shown here is derived from an EMBL/GenBank/DDBJ whole genome shotgun (WGS) entry which is preliminary data.</text>
</comment>
<dbReference type="PANTHER" id="PTHR47959:SF1">
    <property type="entry name" value="ATP-DEPENDENT RNA HELICASE DBPA"/>
    <property type="match status" value="1"/>
</dbReference>
<dbReference type="Gene3D" id="3.30.70.330">
    <property type="match status" value="1"/>
</dbReference>
<evidence type="ECO:0000256" key="3">
    <source>
        <dbReference type="ARBA" id="ARBA00022806"/>
    </source>
</evidence>
<dbReference type="PROSITE" id="PS00039">
    <property type="entry name" value="DEAD_ATP_HELICASE"/>
    <property type="match status" value="1"/>
</dbReference>
<dbReference type="InterPro" id="IPR014014">
    <property type="entry name" value="RNA_helicase_DEAD_Q_motif"/>
</dbReference>
<dbReference type="InterPro" id="IPR012677">
    <property type="entry name" value="Nucleotide-bd_a/b_plait_sf"/>
</dbReference>
<dbReference type="SMART" id="SM00490">
    <property type="entry name" value="HELICc"/>
    <property type="match status" value="1"/>
</dbReference>
<dbReference type="Gene3D" id="3.40.50.300">
    <property type="entry name" value="P-loop containing nucleotide triphosphate hydrolases"/>
    <property type="match status" value="2"/>
</dbReference>
<dbReference type="GO" id="GO:0003676">
    <property type="term" value="F:nucleic acid binding"/>
    <property type="evidence" value="ECO:0007669"/>
    <property type="project" value="InterPro"/>
</dbReference>
<protein>
    <submittedName>
        <fullName evidence="11">ATP-dependent RNA helicase DbpA</fullName>
    </submittedName>
</protein>
<dbReference type="OrthoDB" id="5291130at2"/>
<dbReference type="InterPro" id="IPR014001">
    <property type="entry name" value="Helicase_ATP-bd"/>
</dbReference>
<keyword evidence="4 7" id="KW-0067">ATP-binding</keyword>
<dbReference type="InterPro" id="IPR001650">
    <property type="entry name" value="Helicase_C-like"/>
</dbReference>
<dbReference type="Pfam" id="PF00271">
    <property type="entry name" value="Helicase_C"/>
    <property type="match status" value="1"/>
</dbReference>
<dbReference type="Pfam" id="PF03880">
    <property type="entry name" value="DbpA"/>
    <property type="match status" value="1"/>
</dbReference>
<accession>A0A2S5KRA9</accession>
<dbReference type="SUPFAM" id="SSF52540">
    <property type="entry name" value="P-loop containing nucleoside triphosphate hydrolases"/>
    <property type="match status" value="1"/>
</dbReference>
<feature type="short sequence motif" description="Q motif" evidence="6">
    <location>
        <begin position="11"/>
        <end position="39"/>
    </location>
</feature>
<dbReference type="GO" id="GO:0016787">
    <property type="term" value="F:hydrolase activity"/>
    <property type="evidence" value="ECO:0007669"/>
    <property type="project" value="UniProtKB-KW"/>
</dbReference>
<evidence type="ECO:0000313" key="12">
    <source>
        <dbReference type="Proteomes" id="UP000238196"/>
    </source>
</evidence>
<reference evidence="11 12" key="1">
    <citation type="submission" date="2018-02" db="EMBL/GenBank/DDBJ databases">
        <title>novel marine gammaproteobacteria from coastal saline agro ecosystem.</title>
        <authorList>
            <person name="Krishnan R."/>
            <person name="Ramesh Kumar N."/>
        </authorList>
    </citation>
    <scope>NUCLEOTIDE SEQUENCE [LARGE SCALE GENOMIC DNA]</scope>
    <source>
        <strain evidence="11 12">228</strain>
    </source>
</reference>
<dbReference type="PANTHER" id="PTHR47959">
    <property type="entry name" value="ATP-DEPENDENT RNA HELICASE RHLE-RELATED"/>
    <property type="match status" value="1"/>
</dbReference>
<dbReference type="GO" id="GO:0005524">
    <property type="term" value="F:ATP binding"/>
    <property type="evidence" value="ECO:0007669"/>
    <property type="project" value="UniProtKB-KW"/>
</dbReference>
<dbReference type="GO" id="GO:0005829">
    <property type="term" value="C:cytosol"/>
    <property type="evidence" value="ECO:0007669"/>
    <property type="project" value="TreeGrafter"/>
</dbReference>
<organism evidence="11 12">
    <name type="scientific">Proteobacteria bacterium 228</name>
    <dbReference type="NCBI Taxonomy" id="2083153"/>
    <lineage>
        <taxon>Bacteria</taxon>
        <taxon>Pseudomonadati</taxon>
        <taxon>Pseudomonadota</taxon>
    </lineage>
</organism>
<dbReference type="InterPro" id="IPR000629">
    <property type="entry name" value="RNA-helicase_DEAD-box_CS"/>
</dbReference>
<dbReference type="InterPro" id="IPR050079">
    <property type="entry name" value="DEAD_box_RNA_helicase"/>
</dbReference>
<dbReference type="AlphaFoldDB" id="A0A2S5KRA9"/>
<evidence type="ECO:0000256" key="4">
    <source>
        <dbReference type="ARBA" id="ARBA00022840"/>
    </source>
</evidence>
<dbReference type="InterPro" id="IPR027417">
    <property type="entry name" value="P-loop_NTPase"/>
</dbReference>
<comment type="similarity">
    <text evidence="5 7">Belongs to the DEAD box helicase family.</text>
</comment>
<dbReference type="CDD" id="cd00268">
    <property type="entry name" value="DEADc"/>
    <property type="match status" value="1"/>
</dbReference>
<feature type="domain" description="Helicase ATP-binding" evidence="8">
    <location>
        <begin position="42"/>
        <end position="213"/>
    </location>
</feature>
<dbReference type="GO" id="GO:0003724">
    <property type="term" value="F:RNA helicase activity"/>
    <property type="evidence" value="ECO:0007669"/>
    <property type="project" value="InterPro"/>
</dbReference>
<name>A0A2S5KRA9_9PROT</name>
<evidence type="ECO:0000313" key="11">
    <source>
        <dbReference type="EMBL" id="PPC77195.1"/>
    </source>
</evidence>
<dbReference type="Pfam" id="PF00270">
    <property type="entry name" value="DEAD"/>
    <property type="match status" value="1"/>
</dbReference>
<dbReference type="NCBIfam" id="NF008744">
    <property type="entry name" value="PRK11776.1"/>
    <property type="match status" value="1"/>
</dbReference>
<evidence type="ECO:0000259" key="9">
    <source>
        <dbReference type="PROSITE" id="PS51194"/>
    </source>
</evidence>
<sequence length="467" mass="50808">MTSSTPPTESQAFASLSLPDSMLDNLANLGFEQMTPVQAASLPASLDGKDVIAKAKTGSGKTLAFALPMLTRLDPAMYAVQGLVLCPTRELADQVAKEVRKLARFLPNIKVLTLCGGMPIGPQIGSLEHGAHIVVGTPGRIEDHLRKQTLDLSRVSTLVLDEADRMLDMGFFDSISNIISKTPGSRQSLLFSATYPDSIATLSYDFMREPVTVEIDTQHTQTVIRQRVIQVEKDQRDEVLVGLLSHYQPASCVVFCNTRQSSEAVTDILRAYGFSALALHGDKEQKERDLILARFANRSCSILVATDVAARGLDVDDVEAVINYEMTRDAEVHVHRSGRTGRAGREGLVINLLTASEAHKLDGIQKELNVELTVEPCAKWLSIPLAPYKAPMVSLQLDGGRKNKVRPGDILGALTGAIGLQGSQVGKIAIFDFHALVAVEFDASRRALDGLSEGKIKGRSFRVRRLR</sequence>
<keyword evidence="3 7" id="KW-0347">Helicase</keyword>
<dbReference type="PROSITE" id="PS51195">
    <property type="entry name" value="Q_MOTIF"/>
    <property type="match status" value="1"/>
</dbReference>
<dbReference type="PROSITE" id="PS51194">
    <property type="entry name" value="HELICASE_CTER"/>
    <property type="match status" value="1"/>
</dbReference>
<dbReference type="SMART" id="SM00487">
    <property type="entry name" value="DEXDc"/>
    <property type="match status" value="1"/>
</dbReference>
<dbReference type="EMBL" id="PRLP01000035">
    <property type="protein sequence ID" value="PPC77195.1"/>
    <property type="molecule type" value="Genomic_DNA"/>
</dbReference>
<dbReference type="InterPro" id="IPR005580">
    <property type="entry name" value="DbpA/CsdA_RNA-bd_dom"/>
</dbReference>
<evidence type="ECO:0000256" key="1">
    <source>
        <dbReference type="ARBA" id="ARBA00022741"/>
    </source>
</evidence>
<evidence type="ECO:0000256" key="5">
    <source>
        <dbReference type="ARBA" id="ARBA00038437"/>
    </source>
</evidence>
<dbReference type="InterPro" id="IPR011545">
    <property type="entry name" value="DEAD/DEAH_box_helicase_dom"/>
</dbReference>
<evidence type="ECO:0000256" key="7">
    <source>
        <dbReference type="RuleBase" id="RU000492"/>
    </source>
</evidence>
<evidence type="ECO:0000259" key="8">
    <source>
        <dbReference type="PROSITE" id="PS51192"/>
    </source>
</evidence>